<name>A0ABU6IZB8_9ACTN</name>
<feature type="domain" description="Immunity MXAN-0049 protein" evidence="1">
    <location>
        <begin position="66"/>
        <end position="173"/>
    </location>
</feature>
<dbReference type="InterPro" id="IPR012433">
    <property type="entry name" value="Imm11"/>
</dbReference>
<evidence type="ECO:0000313" key="2">
    <source>
        <dbReference type="EMBL" id="MEC4295234.1"/>
    </source>
</evidence>
<proteinExistence type="predicted"/>
<dbReference type="RefSeq" id="WP_326440104.1">
    <property type="nucleotide sequence ID" value="NZ_JAYMFH010000010.1"/>
</dbReference>
<gene>
    <name evidence="2" type="ORF">VJ920_07915</name>
</gene>
<evidence type="ECO:0000313" key="3">
    <source>
        <dbReference type="Proteomes" id="UP001343724"/>
    </source>
</evidence>
<evidence type="ECO:0000259" key="1">
    <source>
        <dbReference type="Pfam" id="PF07791"/>
    </source>
</evidence>
<organism evidence="2 3">
    <name type="scientific">Adlercreutzia shanghongiae</name>
    <dbReference type="NCBI Taxonomy" id="3111773"/>
    <lineage>
        <taxon>Bacteria</taxon>
        <taxon>Bacillati</taxon>
        <taxon>Actinomycetota</taxon>
        <taxon>Coriobacteriia</taxon>
        <taxon>Eggerthellales</taxon>
        <taxon>Eggerthellaceae</taxon>
        <taxon>Adlercreutzia</taxon>
    </lineage>
</organism>
<dbReference type="EMBL" id="JAYMFH010000010">
    <property type="protein sequence ID" value="MEC4295234.1"/>
    <property type="molecule type" value="Genomic_DNA"/>
</dbReference>
<dbReference type="Pfam" id="PF07791">
    <property type="entry name" value="Imm11"/>
    <property type="match status" value="1"/>
</dbReference>
<dbReference type="Proteomes" id="UP001343724">
    <property type="component" value="Unassembled WGS sequence"/>
</dbReference>
<accession>A0ABU6IZB8</accession>
<reference evidence="2 3" key="1">
    <citation type="submission" date="2024-01" db="EMBL/GenBank/DDBJ databases">
        <title>novel species in genus Adlercreutzia.</title>
        <authorList>
            <person name="Liu X."/>
        </authorList>
    </citation>
    <scope>NUCLEOTIDE SEQUENCE [LARGE SCALE GENOMIC DNA]</scope>
    <source>
        <strain evidence="2 3">R22</strain>
    </source>
</reference>
<keyword evidence="3" id="KW-1185">Reference proteome</keyword>
<comment type="caution">
    <text evidence="2">The sequence shown here is derived from an EMBL/GenBank/DDBJ whole genome shotgun (WGS) entry which is preliminary data.</text>
</comment>
<sequence>MKIWKVRHSEENEDWVEVKGGTFQFNIDVLNDMPRKSEWDRLELQGIDGTHAPLHFDSPVFTSRSLIVTERAKECLEDLLDDNIELLPARLEDEPLWLLHVMSTEGCVNHEESVVARRKTGKVRGFREYQFNEEVVAPLTLFGIPEERVYCPFCTEVFKTRVEECGLRGLEFKLVWDSELPKGSIVFPTICV</sequence>
<protein>
    <submittedName>
        <fullName evidence="2">DUF1629 domain-containing protein</fullName>
    </submittedName>
</protein>